<reference evidence="7 8" key="1">
    <citation type="submission" date="2020-03" db="EMBL/GenBank/DDBJ databases">
        <title>Complete genome sequence of Orbus sp. IPMB12 (BCRC 80908).</title>
        <authorList>
            <person name="Lo W.-S."/>
            <person name="Chang T.-H."/>
            <person name="Kuo C.-H."/>
        </authorList>
    </citation>
    <scope>NUCLEOTIDE SEQUENCE [LARGE SCALE GENOMIC DNA]</scope>
    <source>
        <strain evidence="7 8">IPMB12</strain>
    </source>
</reference>
<dbReference type="GO" id="GO:0008237">
    <property type="term" value="F:metallopeptidase activity"/>
    <property type="evidence" value="ECO:0007669"/>
    <property type="project" value="UniProtKB-KW"/>
</dbReference>
<evidence type="ECO:0000313" key="8">
    <source>
        <dbReference type="Proteomes" id="UP000501168"/>
    </source>
</evidence>
<dbReference type="InterPro" id="IPR037518">
    <property type="entry name" value="MPN"/>
</dbReference>
<accession>A0A6G9IDN8</accession>
<dbReference type="GO" id="GO:0006508">
    <property type="term" value="P:proteolysis"/>
    <property type="evidence" value="ECO:0007669"/>
    <property type="project" value="UniProtKB-KW"/>
</dbReference>
<dbReference type="NCBIfam" id="NF000642">
    <property type="entry name" value="PRK00024.1"/>
    <property type="match status" value="1"/>
</dbReference>
<keyword evidence="5" id="KW-0482">Metalloprotease</keyword>
<dbReference type="InterPro" id="IPR022820">
    <property type="entry name" value="UPF0758_YicR"/>
</dbReference>
<evidence type="ECO:0000256" key="4">
    <source>
        <dbReference type="ARBA" id="ARBA00022833"/>
    </source>
</evidence>
<dbReference type="GO" id="GO:0046872">
    <property type="term" value="F:metal ion binding"/>
    <property type="evidence" value="ECO:0007669"/>
    <property type="project" value="UniProtKB-KW"/>
</dbReference>
<dbReference type="SUPFAM" id="SSF102712">
    <property type="entry name" value="JAB1/MPN domain"/>
    <property type="match status" value="1"/>
</dbReference>
<keyword evidence="3" id="KW-0378">Hydrolase</keyword>
<gene>
    <name evidence="7" type="primary">radC</name>
    <name evidence="7" type="ORF">IPMB12_00640</name>
</gene>
<dbReference type="HAMAP" id="MF_00018">
    <property type="entry name" value="UPF0758_YicR"/>
    <property type="match status" value="1"/>
</dbReference>
<evidence type="ECO:0000256" key="5">
    <source>
        <dbReference type="ARBA" id="ARBA00023049"/>
    </source>
</evidence>
<evidence type="ECO:0000259" key="6">
    <source>
        <dbReference type="PROSITE" id="PS50249"/>
    </source>
</evidence>
<dbReference type="SUPFAM" id="SSF47781">
    <property type="entry name" value="RuvA domain 2-like"/>
    <property type="match status" value="1"/>
</dbReference>
<dbReference type="Pfam" id="PF20582">
    <property type="entry name" value="UPF0758_N"/>
    <property type="match status" value="1"/>
</dbReference>
<dbReference type="InParanoid" id="A0A6G9IDN8"/>
<dbReference type="FunCoup" id="A0A6G9IDN8">
    <property type="interactions" value="184"/>
</dbReference>
<dbReference type="PROSITE" id="PS01302">
    <property type="entry name" value="UPF0758"/>
    <property type="match status" value="1"/>
</dbReference>
<dbReference type="Gene3D" id="1.10.150.20">
    <property type="entry name" value="5' to 3' exonuclease, C-terminal subdomain"/>
    <property type="match status" value="1"/>
</dbReference>
<evidence type="ECO:0000256" key="1">
    <source>
        <dbReference type="ARBA" id="ARBA00022670"/>
    </source>
</evidence>
<evidence type="ECO:0000313" key="7">
    <source>
        <dbReference type="EMBL" id="QIQ22346.1"/>
    </source>
</evidence>
<dbReference type="EMBL" id="CP050253">
    <property type="protein sequence ID" value="QIQ22346.1"/>
    <property type="molecule type" value="Genomic_DNA"/>
</dbReference>
<dbReference type="NCBIfam" id="TIGR00608">
    <property type="entry name" value="radc"/>
    <property type="match status" value="1"/>
</dbReference>
<dbReference type="PROSITE" id="PS50249">
    <property type="entry name" value="MPN"/>
    <property type="match status" value="1"/>
</dbReference>
<dbReference type="KEGG" id="orb:IPMB12_00640"/>
<dbReference type="InterPro" id="IPR020891">
    <property type="entry name" value="UPF0758_CS"/>
</dbReference>
<dbReference type="PANTHER" id="PTHR30471">
    <property type="entry name" value="DNA REPAIR PROTEIN RADC"/>
    <property type="match status" value="1"/>
</dbReference>
<dbReference type="InterPro" id="IPR010994">
    <property type="entry name" value="RuvA_2-like"/>
</dbReference>
<sequence length="228" mass="25777">MNLLIDLPMNPQYLQPREKLLLYGVQSLSDAELLAIFLRTGVKGTNVLTLSQNLLNEFGSLYHLINADHKSFCSEPGLGTVKYTQLKAVVELSHRYLKVQMTKESSLTNPSLTHHYLASRLADKEREVFLVIFLDNQNRVIYAEEMFVGTYNSVEIHPREIIREALKCNAAALILAHNHPSGIAEPSQADRNITYQIEQACALIDIRVIDHIVIGKGEYVSFAERGWL</sequence>
<dbReference type="PANTHER" id="PTHR30471:SF3">
    <property type="entry name" value="UPF0758 PROTEIN YEES-RELATED"/>
    <property type="match status" value="1"/>
</dbReference>
<keyword evidence="1" id="KW-0645">Protease</keyword>
<dbReference type="InterPro" id="IPR025657">
    <property type="entry name" value="RadC_JAB"/>
</dbReference>
<dbReference type="InterPro" id="IPR046778">
    <property type="entry name" value="UPF0758_N"/>
</dbReference>
<dbReference type="Pfam" id="PF04002">
    <property type="entry name" value="RadC"/>
    <property type="match status" value="1"/>
</dbReference>
<keyword evidence="2" id="KW-0479">Metal-binding</keyword>
<name>A0A6G9IDN8_9GAMM</name>
<dbReference type="AlphaFoldDB" id="A0A6G9IDN8"/>
<evidence type="ECO:0000256" key="2">
    <source>
        <dbReference type="ARBA" id="ARBA00022723"/>
    </source>
</evidence>
<dbReference type="CDD" id="cd08071">
    <property type="entry name" value="MPN_DUF2466"/>
    <property type="match status" value="1"/>
</dbReference>
<evidence type="ECO:0000256" key="3">
    <source>
        <dbReference type="ARBA" id="ARBA00022801"/>
    </source>
</evidence>
<dbReference type="InterPro" id="IPR001405">
    <property type="entry name" value="UPF0758"/>
</dbReference>
<keyword evidence="4" id="KW-0862">Zinc</keyword>
<dbReference type="Gene3D" id="3.40.140.10">
    <property type="entry name" value="Cytidine Deaminase, domain 2"/>
    <property type="match status" value="1"/>
</dbReference>
<organism evidence="7 8">
    <name type="scientific">Zophobihabitans entericus</name>
    <dbReference type="NCBI Taxonomy" id="1635327"/>
    <lineage>
        <taxon>Bacteria</taxon>
        <taxon>Pseudomonadati</taxon>
        <taxon>Pseudomonadota</taxon>
        <taxon>Gammaproteobacteria</taxon>
        <taxon>Orbales</taxon>
        <taxon>Orbaceae</taxon>
        <taxon>Zophobihabitans</taxon>
    </lineage>
</organism>
<protein>
    <submittedName>
        <fullName evidence="7">DNA repair protein RadC</fullName>
    </submittedName>
</protein>
<keyword evidence="8" id="KW-1185">Reference proteome</keyword>
<dbReference type="Proteomes" id="UP000501168">
    <property type="component" value="Chromosome"/>
</dbReference>
<feature type="domain" description="MPN" evidence="6">
    <location>
        <begin position="106"/>
        <end position="228"/>
    </location>
</feature>
<proteinExistence type="inferred from homology"/>